<feature type="compositionally biased region" description="Low complexity" evidence="2">
    <location>
        <begin position="32"/>
        <end position="43"/>
    </location>
</feature>
<dbReference type="SUPFAM" id="SSF53807">
    <property type="entry name" value="Helical backbone' metal receptor"/>
    <property type="match status" value="1"/>
</dbReference>
<protein>
    <submittedName>
        <fullName evidence="5">ABC transporter substrate-binding protein</fullName>
    </submittedName>
</protein>
<reference evidence="5" key="2">
    <citation type="journal article" date="2021" name="PeerJ">
        <title>Extensive microbial diversity within the chicken gut microbiome revealed by metagenomics and culture.</title>
        <authorList>
            <person name="Gilroy R."/>
            <person name="Ravi A."/>
            <person name="Getino M."/>
            <person name="Pursley I."/>
            <person name="Horton D.L."/>
            <person name="Alikhan N.F."/>
            <person name="Baker D."/>
            <person name="Gharbi K."/>
            <person name="Hall N."/>
            <person name="Watson M."/>
            <person name="Adriaenssens E.M."/>
            <person name="Foster-Nyarko E."/>
            <person name="Jarju S."/>
            <person name="Secka A."/>
            <person name="Antonio M."/>
            <person name="Oren A."/>
            <person name="Chaudhuri R.R."/>
            <person name="La Ragione R."/>
            <person name="Hildebrand F."/>
            <person name="Pallen M.J."/>
        </authorList>
    </citation>
    <scope>NUCLEOTIDE SEQUENCE</scope>
    <source>
        <strain evidence="5">13361</strain>
    </source>
</reference>
<dbReference type="Pfam" id="PF01497">
    <property type="entry name" value="Peripla_BP_2"/>
    <property type="match status" value="1"/>
</dbReference>
<feature type="signal peptide" evidence="3">
    <location>
        <begin position="1"/>
        <end position="21"/>
    </location>
</feature>
<dbReference type="AlphaFoldDB" id="A0A9D0Z2F8"/>
<sequence length="376" mass="40933">MKKLICLILALFITMSLAACGAQPSQTTQPDTTAGTEGTSAGTRTITDRRGRQVEIPAQVDTIVCLGSGAPRIAAYLQVTDMMVGAEDCDKGEVTVRRDYSWVFHDQLKDLPSVGSGGGSGENNAYAEEIIKLQPDVILAGYTAESADELQNLTGIPVVSVSYSSINFVDESFYEAVRIFAQVVGAEARAEELLSFIDACKADLTKRTADAGESPSCYTGAVTFSGRHGFCGTYANFGPFLAVNAKNVADEISDVNYFETDFEQVLVWDPDIIFLDPGNMDMVSEEYASNPQYFQSLRAVQEGNVYTMPSFNSASTNITYCLMNGYWTGMVLYPEAFSDLDMEAVAEKVLTFMLGENFYPDMVDQGLYYGKLTLGE</sequence>
<dbReference type="InterPro" id="IPR002491">
    <property type="entry name" value="ABC_transptr_periplasmic_BD"/>
</dbReference>
<dbReference type="PROSITE" id="PS50983">
    <property type="entry name" value="FE_B12_PBP"/>
    <property type="match status" value="1"/>
</dbReference>
<comment type="similarity">
    <text evidence="1">Belongs to the bacterial solute-binding protein 8 family.</text>
</comment>
<dbReference type="Gene3D" id="3.40.50.1980">
    <property type="entry name" value="Nitrogenase molybdenum iron protein domain"/>
    <property type="match status" value="2"/>
</dbReference>
<proteinExistence type="inferred from homology"/>
<dbReference type="PROSITE" id="PS51257">
    <property type="entry name" value="PROKAR_LIPOPROTEIN"/>
    <property type="match status" value="1"/>
</dbReference>
<evidence type="ECO:0000313" key="6">
    <source>
        <dbReference type="Proteomes" id="UP000886796"/>
    </source>
</evidence>
<keyword evidence="3" id="KW-0732">Signal</keyword>
<evidence type="ECO:0000256" key="1">
    <source>
        <dbReference type="ARBA" id="ARBA00008814"/>
    </source>
</evidence>
<evidence type="ECO:0000313" key="5">
    <source>
        <dbReference type="EMBL" id="HIQ67997.1"/>
    </source>
</evidence>
<accession>A0A9D0Z2F8</accession>
<feature type="chain" id="PRO_5038854836" evidence="3">
    <location>
        <begin position="22"/>
        <end position="376"/>
    </location>
</feature>
<dbReference type="PANTHER" id="PTHR30535:SF34">
    <property type="entry name" value="MOLYBDATE-BINDING PROTEIN MOLA"/>
    <property type="match status" value="1"/>
</dbReference>
<evidence type="ECO:0000259" key="4">
    <source>
        <dbReference type="PROSITE" id="PS50983"/>
    </source>
</evidence>
<evidence type="ECO:0000256" key="2">
    <source>
        <dbReference type="SAM" id="MobiDB-lite"/>
    </source>
</evidence>
<dbReference type="CDD" id="cd01147">
    <property type="entry name" value="HemV-2"/>
    <property type="match status" value="1"/>
</dbReference>
<name>A0A9D0Z2F8_9FIRM</name>
<dbReference type="Proteomes" id="UP000886796">
    <property type="component" value="Unassembled WGS sequence"/>
</dbReference>
<feature type="domain" description="Fe/B12 periplasmic-binding" evidence="4">
    <location>
        <begin position="62"/>
        <end position="336"/>
    </location>
</feature>
<dbReference type="InterPro" id="IPR050902">
    <property type="entry name" value="ABC_Transporter_SBP"/>
</dbReference>
<dbReference type="EMBL" id="DVFK01000081">
    <property type="protein sequence ID" value="HIQ67997.1"/>
    <property type="molecule type" value="Genomic_DNA"/>
</dbReference>
<gene>
    <name evidence="5" type="ORF">IAB74_05780</name>
</gene>
<dbReference type="PANTHER" id="PTHR30535">
    <property type="entry name" value="VITAMIN B12-BINDING PROTEIN"/>
    <property type="match status" value="1"/>
</dbReference>
<evidence type="ECO:0000256" key="3">
    <source>
        <dbReference type="SAM" id="SignalP"/>
    </source>
</evidence>
<organism evidence="5 6">
    <name type="scientific">Candidatus Faecousia excrementigallinarum</name>
    <dbReference type="NCBI Taxonomy" id="2840806"/>
    <lineage>
        <taxon>Bacteria</taxon>
        <taxon>Bacillati</taxon>
        <taxon>Bacillota</taxon>
        <taxon>Clostridia</taxon>
        <taxon>Eubacteriales</taxon>
        <taxon>Oscillospiraceae</taxon>
        <taxon>Faecousia</taxon>
    </lineage>
</organism>
<comment type="caution">
    <text evidence="5">The sequence shown here is derived from an EMBL/GenBank/DDBJ whole genome shotgun (WGS) entry which is preliminary data.</text>
</comment>
<reference evidence="5" key="1">
    <citation type="submission" date="2020-10" db="EMBL/GenBank/DDBJ databases">
        <authorList>
            <person name="Gilroy R."/>
        </authorList>
    </citation>
    <scope>NUCLEOTIDE SEQUENCE</scope>
    <source>
        <strain evidence="5">13361</strain>
    </source>
</reference>
<feature type="region of interest" description="Disordered" evidence="2">
    <location>
        <begin position="23"/>
        <end position="43"/>
    </location>
</feature>